<keyword evidence="4" id="KW-1185">Reference proteome</keyword>
<dbReference type="Gene3D" id="2.40.360.20">
    <property type="match status" value="1"/>
</dbReference>
<dbReference type="OrthoDB" id="665223at2"/>
<evidence type="ECO:0000313" key="3">
    <source>
        <dbReference type="EMBL" id="TAI48152.1"/>
    </source>
</evidence>
<feature type="chain" id="PRO_5020674856" description="DUF3108 domain-containing protein" evidence="1">
    <location>
        <begin position="22"/>
        <end position="232"/>
    </location>
</feature>
<reference evidence="3 4" key="1">
    <citation type="submission" date="2019-02" db="EMBL/GenBank/DDBJ databases">
        <title>Draft genome sequence of Muricauda sp. 176CP4-71.</title>
        <authorList>
            <person name="Park J.-S."/>
        </authorList>
    </citation>
    <scope>NUCLEOTIDE SEQUENCE [LARGE SCALE GENOMIC DNA]</scope>
    <source>
        <strain evidence="3 4">176CP4-71</strain>
    </source>
</reference>
<proteinExistence type="predicted"/>
<accession>A0A4Q8QCK7</accession>
<protein>
    <recommendedName>
        <fullName evidence="2">DUF3108 domain-containing protein</fullName>
    </recommendedName>
</protein>
<dbReference type="RefSeq" id="WP_130615610.1">
    <property type="nucleotide sequence ID" value="NZ_SGIU01000002.1"/>
</dbReference>
<feature type="signal peptide" evidence="1">
    <location>
        <begin position="1"/>
        <end position="21"/>
    </location>
</feature>
<dbReference type="InterPro" id="IPR049279">
    <property type="entry name" value="DUF3108-like"/>
</dbReference>
<sequence>MKYLIVLLLIILPFTGQHTNAQGKCSKYYPMTEGSFVTLTMYDVDDVSQGKVTYKVDKVVGDTGEYTYTMESRGMVLSSSQYNVECTDDGVEIDFKSMAGGMLARYSDMEADIQGSNIYLPNDLADYLATSGPLLPESSMELVVTTPAGTQRISMKMTNRTIEGTETLNGPNGEEFDCHIVSYDMIMNMGTTIASHTKQWLAEGVGVVKMLDYAEDKTTLRGSMLLTDYNVN</sequence>
<comment type="caution">
    <text evidence="3">The sequence shown here is derived from an EMBL/GenBank/DDBJ whole genome shotgun (WGS) entry which is preliminary data.</text>
</comment>
<gene>
    <name evidence="3" type="ORF">EW142_16030</name>
</gene>
<dbReference type="EMBL" id="SGIU01000002">
    <property type="protein sequence ID" value="TAI48152.1"/>
    <property type="molecule type" value="Genomic_DNA"/>
</dbReference>
<feature type="domain" description="DUF3108" evidence="2">
    <location>
        <begin position="32"/>
        <end position="224"/>
    </location>
</feature>
<dbReference type="Pfam" id="PF21347">
    <property type="entry name" value="DUF3108_like"/>
    <property type="match status" value="1"/>
</dbReference>
<evidence type="ECO:0000259" key="2">
    <source>
        <dbReference type="Pfam" id="PF21347"/>
    </source>
</evidence>
<dbReference type="AlphaFoldDB" id="A0A4Q8QCK7"/>
<evidence type="ECO:0000256" key="1">
    <source>
        <dbReference type="SAM" id="SignalP"/>
    </source>
</evidence>
<name>A0A4Q8QCK7_9FLAO</name>
<organism evidence="3 4">
    <name type="scientific">Flagellimonas allohymeniacidonis</name>
    <dbReference type="NCBI Taxonomy" id="2517819"/>
    <lineage>
        <taxon>Bacteria</taxon>
        <taxon>Pseudomonadati</taxon>
        <taxon>Bacteroidota</taxon>
        <taxon>Flavobacteriia</taxon>
        <taxon>Flavobacteriales</taxon>
        <taxon>Flavobacteriaceae</taxon>
        <taxon>Flagellimonas</taxon>
    </lineage>
</organism>
<dbReference type="Proteomes" id="UP000291981">
    <property type="component" value="Unassembled WGS sequence"/>
</dbReference>
<keyword evidence="1" id="KW-0732">Signal</keyword>
<evidence type="ECO:0000313" key="4">
    <source>
        <dbReference type="Proteomes" id="UP000291981"/>
    </source>
</evidence>